<dbReference type="RefSeq" id="WP_003354730.1">
    <property type="nucleotide sequence ID" value="NZ_JH414757.1"/>
</dbReference>
<accession>G9QN48</accession>
<dbReference type="EMBL" id="ACWF01000124">
    <property type="protein sequence ID" value="EHL76558.1"/>
    <property type="molecule type" value="Genomic_DNA"/>
</dbReference>
<protein>
    <submittedName>
        <fullName evidence="1">Uncharacterized protein</fullName>
    </submittedName>
</protein>
<evidence type="ECO:0000313" key="1">
    <source>
        <dbReference type="EMBL" id="EHL76558.1"/>
    </source>
</evidence>
<comment type="caution">
    <text evidence="1">The sequence shown here is derived from an EMBL/GenBank/DDBJ whole genome shotgun (WGS) entry which is preliminary data.</text>
</comment>
<sequence>KRESTYQIRHVRGGLGSVKMPKQMVSSKILVIGSTKRKEKSTRCHIASNASDHLLHAYQQGGF</sequence>
<dbReference type="Proteomes" id="UP000011747">
    <property type="component" value="Unassembled WGS sequence"/>
</dbReference>
<dbReference type="AlphaFoldDB" id="G9QN48"/>
<evidence type="ECO:0000313" key="2">
    <source>
        <dbReference type="Proteomes" id="UP000011747"/>
    </source>
</evidence>
<feature type="non-terminal residue" evidence="1">
    <location>
        <position position="1"/>
    </location>
</feature>
<dbReference type="HOGENOM" id="CLU_2890862_0_0_9"/>
<reference evidence="1 2" key="1">
    <citation type="submission" date="2011-09" db="EMBL/GenBank/DDBJ databases">
        <title>The Genome Sequence of Bacillus smithii 7_3_47FAA.</title>
        <authorList>
            <consortium name="The Broad Institute Genome Sequencing Platform"/>
            <person name="Earl A."/>
            <person name="Ward D."/>
            <person name="Feldgarden M."/>
            <person name="Gevers D."/>
            <person name="Daigneault M."/>
            <person name="Strauss J."/>
            <person name="Allen-Vercoe E."/>
            <person name="Young S.K."/>
            <person name="Zeng Q."/>
            <person name="Gargeya S."/>
            <person name="Fitzgerald M."/>
            <person name="Haas B."/>
            <person name="Abouelleil A."/>
            <person name="Alvarado L."/>
            <person name="Arachchi H.M."/>
            <person name="Berlin A."/>
            <person name="Brown A."/>
            <person name="Chapman S.B."/>
            <person name="Chen Z."/>
            <person name="Dunbar C."/>
            <person name="Freedman E."/>
            <person name="Gearin G."/>
            <person name="Goldberg J."/>
            <person name="Griggs A."/>
            <person name="Gujja S."/>
            <person name="Heiman D."/>
            <person name="Howarth C."/>
            <person name="Larson L."/>
            <person name="Lui A."/>
            <person name="MacDonald P.J.P."/>
            <person name="Montmayeur A."/>
            <person name="Murphy C."/>
            <person name="Neiman D."/>
            <person name="Pearson M."/>
            <person name="Priest M."/>
            <person name="Roberts A."/>
            <person name="Saif S."/>
            <person name="Shea T."/>
            <person name="Shenoy N."/>
            <person name="Sisk P."/>
            <person name="Stolte C."/>
            <person name="Sykes S."/>
            <person name="Wortman J."/>
            <person name="Nusbaum C."/>
            <person name="Birren B."/>
        </authorList>
    </citation>
    <scope>NUCLEOTIDE SEQUENCE [LARGE SCALE GENOMIC DNA]</scope>
    <source>
        <strain evidence="1 2">7_3_47FAA</strain>
    </source>
</reference>
<gene>
    <name evidence="1" type="ORF">HMPREF1015_00965</name>
</gene>
<keyword evidence="2" id="KW-1185">Reference proteome</keyword>
<name>G9QN48_9BACI</name>
<organism evidence="1 2">
    <name type="scientific">Bacillus smithii 7_3_47FAA</name>
    <dbReference type="NCBI Taxonomy" id="665952"/>
    <lineage>
        <taxon>Bacteria</taxon>
        <taxon>Bacillati</taxon>
        <taxon>Bacillota</taxon>
        <taxon>Bacilli</taxon>
        <taxon>Bacillales</taxon>
        <taxon>Bacillaceae</taxon>
        <taxon>Bacillus</taxon>
    </lineage>
</organism>
<proteinExistence type="predicted"/>